<keyword evidence="1" id="KW-0808">Transferase</keyword>
<gene>
    <name evidence="3" type="ORF">EKD16_12960</name>
</gene>
<dbReference type="RefSeq" id="WP_131098563.1">
    <property type="nucleotide sequence ID" value="NZ_CP036455.1"/>
</dbReference>
<organism evidence="3 4">
    <name type="scientific">Streptomonospora litoralis</name>
    <dbReference type="NCBI Taxonomy" id="2498135"/>
    <lineage>
        <taxon>Bacteria</taxon>
        <taxon>Bacillati</taxon>
        <taxon>Actinomycetota</taxon>
        <taxon>Actinomycetes</taxon>
        <taxon>Streptosporangiales</taxon>
        <taxon>Nocardiopsidaceae</taxon>
        <taxon>Streptomonospora</taxon>
    </lineage>
</organism>
<dbReference type="Pfam" id="PF13581">
    <property type="entry name" value="HATPase_c_2"/>
    <property type="match status" value="1"/>
</dbReference>
<evidence type="ECO:0000259" key="2">
    <source>
        <dbReference type="Pfam" id="PF13581"/>
    </source>
</evidence>
<feature type="domain" description="Histidine kinase/HSP90-like ATPase" evidence="2">
    <location>
        <begin position="21"/>
        <end position="129"/>
    </location>
</feature>
<dbReference type="InterPro" id="IPR003594">
    <property type="entry name" value="HATPase_dom"/>
</dbReference>
<dbReference type="PANTHER" id="PTHR35526:SF3">
    <property type="entry name" value="ANTI-SIGMA-F FACTOR RSBW"/>
    <property type="match status" value="1"/>
</dbReference>
<dbReference type="AlphaFoldDB" id="A0A4P6Q651"/>
<dbReference type="PANTHER" id="PTHR35526">
    <property type="entry name" value="ANTI-SIGMA-F FACTOR RSBW-RELATED"/>
    <property type="match status" value="1"/>
</dbReference>
<keyword evidence="4" id="KW-1185">Reference proteome</keyword>
<name>A0A4P6Q651_9ACTN</name>
<evidence type="ECO:0000256" key="1">
    <source>
        <dbReference type="ARBA" id="ARBA00022527"/>
    </source>
</evidence>
<sequence>MPSHDLRPPPAVSELRVYPGEPVHCPHVRRLVRTALAGHTAIVDDAELVAAELFGNACRHTRSGEPGGTLALSISALPSGLAVVSVTDEGPTSAERLAGAHTWPELKSPTPGSPGWRGLHLVAAVADGWGHTPAEDMGLTVWAAFNLATLSLDGLTDRARL</sequence>
<keyword evidence="1" id="KW-0723">Serine/threonine-protein kinase</keyword>
<protein>
    <recommendedName>
        <fullName evidence="2">Histidine kinase/HSP90-like ATPase domain-containing protein</fullName>
    </recommendedName>
</protein>
<dbReference type="KEGG" id="strr:EKD16_12960"/>
<dbReference type="Gene3D" id="3.30.565.10">
    <property type="entry name" value="Histidine kinase-like ATPase, C-terminal domain"/>
    <property type="match status" value="1"/>
</dbReference>
<dbReference type="InterPro" id="IPR050267">
    <property type="entry name" value="Anti-sigma-factor_SerPK"/>
</dbReference>
<keyword evidence="1" id="KW-0418">Kinase</keyword>
<dbReference type="EMBL" id="CP036455">
    <property type="protein sequence ID" value="QBI54374.1"/>
    <property type="molecule type" value="Genomic_DNA"/>
</dbReference>
<evidence type="ECO:0000313" key="3">
    <source>
        <dbReference type="EMBL" id="QBI54374.1"/>
    </source>
</evidence>
<dbReference type="OrthoDB" id="3432383at2"/>
<dbReference type="CDD" id="cd16936">
    <property type="entry name" value="HATPase_RsbW-like"/>
    <property type="match status" value="1"/>
</dbReference>
<dbReference type="SUPFAM" id="SSF55874">
    <property type="entry name" value="ATPase domain of HSP90 chaperone/DNA topoisomerase II/histidine kinase"/>
    <property type="match status" value="1"/>
</dbReference>
<evidence type="ECO:0000313" key="4">
    <source>
        <dbReference type="Proteomes" id="UP000292235"/>
    </source>
</evidence>
<dbReference type="InterPro" id="IPR036890">
    <property type="entry name" value="HATPase_C_sf"/>
</dbReference>
<accession>A0A4P6Q651</accession>
<dbReference type="GO" id="GO:0004674">
    <property type="term" value="F:protein serine/threonine kinase activity"/>
    <property type="evidence" value="ECO:0007669"/>
    <property type="project" value="UniProtKB-KW"/>
</dbReference>
<dbReference type="Proteomes" id="UP000292235">
    <property type="component" value="Chromosome"/>
</dbReference>
<proteinExistence type="predicted"/>
<reference evidence="3 4" key="1">
    <citation type="submission" date="2019-02" db="EMBL/GenBank/DDBJ databases">
        <authorList>
            <person name="Khodamoradi S."/>
            <person name="Hahnke R.L."/>
            <person name="Kaempfer P."/>
            <person name="Schumann P."/>
            <person name="Rohde M."/>
            <person name="Steinert M."/>
            <person name="Luzhetskyy A."/>
            <person name="Wink J."/>
            <person name="Ruckert C."/>
        </authorList>
    </citation>
    <scope>NUCLEOTIDE SEQUENCE [LARGE SCALE GENOMIC DNA]</scope>
    <source>
        <strain evidence="3 4">M2</strain>
    </source>
</reference>